<proteinExistence type="predicted"/>
<dbReference type="Pfam" id="PF09965">
    <property type="entry name" value="DUF2199"/>
    <property type="match status" value="1"/>
</dbReference>
<protein>
    <submittedName>
        <fullName evidence="1">Uncharacterized protein</fullName>
    </submittedName>
</protein>
<organism evidence="1 2">
    <name type="scientific">Pseudomonas asuensis</name>
    <dbReference type="NCBI Taxonomy" id="1825787"/>
    <lineage>
        <taxon>Bacteria</taxon>
        <taxon>Pseudomonadati</taxon>
        <taxon>Pseudomonadota</taxon>
        <taxon>Gammaproteobacteria</taxon>
        <taxon>Pseudomonadales</taxon>
        <taxon>Pseudomonadaceae</taxon>
        <taxon>Pseudomonas</taxon>
    </lineage>
</organism>
<dbReference type="Proteomes" id="UP000616499">
    <property type="component" value="Unassembled WGS sequence"/>
</dbReference>
<evidence type="ECO:0000313" key="1">
    <source>
        <dbReference type="EMBL" id="GGM16812.1"/>
    </source>
</evidence>
<sequence length="100" mass="11422">MWGAWVELSEELFFWYQELLEAEGRERNPPFPAVLGTDIPFYPLTLGLPLTVHIQPKGIRPLFFLEAGSHPLIHDQKTGVTVEDIKAIKRWLLSLSQPAI</sequence>
<evidence type="ECO:0000313" key="2">
    <source>
        <dbReference type="Proteomes" id="UP000616499"/>
    </source>
</evidence>
<reference evidence="2" key="1">
    <citation type="journal article" date="2019" name="Int. J. Syst. Evol. Microbiol.">
        <title>The Global Catalogue of Microorganisms (GCM) 10K type strain sequencing project: providing services to taxonomists for standard genome sequencing and annotation.</title>
        <authorList>
            <consortium name="The Broad Institute Genomics Platform"/>
            <consortium name="The Broad Institute Genome Sequencing Center for Infectious Disease"/>
            <person name="Wu L."/>
            <person name="Ma J."/>
        </authorList>
    </citation>
    <scope>NUCLEOTIDE SEQUENCE [LARGE SCALE GENOMIC DNA]</scope>
    <source>
        <strain evidence="2">JCM 13501</strain>
    </source>
</reference>
<dbReference type="InterPro" id="IPR018697">
    <property type="entry name" value="DUF2199"/>
</dbReference>
<keyword evidence="2" id="KW-1185">Reference proteome</keyword>
<comment type="caution">
    <text evidence="1">The sequence shown here is derived from an EMBL/GenBank/DDBJ whole genome shotgun (WGS) entry which is preliminary data.</text>
</comment>
<accession>A0ABQ2GY72</accession>
<dbReference type="EMBL" id="BMNW01000006">
    <property type="protein sequence ID" value="GGM16812.1"/>
    <property type="molecule type" value="Genomic_DNA"/>
</dbReference>
<gene>
    <name evidence="1" type="ORF">GCM10009425_29750</name>
</gene>
<name>A0ABQ2GY72_9PSED</name>